<sequence length="394" mass="45849">MGKGQQAAGMLSGTDAIHIATVLEDCVDQLAVLGRIMPASFEARSDAVEMVSNELNQLVSGQKELELRYQTILAKKLDLMSSTKNQDRLTEVEKEVIEAGADLKNSTHVFGRSLRQNPLTGDNMVKVQEDRMFVERCMSDTLSECIQNCSFQALAETVRTQKERKARLQETILKEENGRKHVKMLHKKLIDIQKEKEIELQQRNNMIAHFKDQLQEMKAKTDMEGKYLKKSAEVTVAQTQKKCTLSEKAMQDEIESLKHQIEEENRCNQEIENYLRAHQEELEKKVDFWMEKYEKDVEAKQHELDVLKASKAKDLDKLQELTKLYKEYEQVVVEDRIEKEKARRKADQEAIELRAAIRVQSWWRGVMVRKGFGPYIRNLHNLRNYKISRDLNYS</sequence>
<keyword evidence="7" id="KW-0206">Cytoskeleton</keyword>
<dbReference type="GO" id="GO:0044782">
    <property type="term" value="P:cilium organization"/>
    <property type="evidence" value="ECO:0007669"/>
    <property type="project" value="TreeGrafter"/>
</dbReference>
<dbReference type="InterPro" id="IPR000048">
    <property type="entry name" value="IQ_motif_EF-hand-BS"/>
</dbReference>
<organism evidence="11 12">
    <name type="scientific">Magallana gigas</name>
    <name type="common">Pacific oyster</name>
    <name type="synonym">Crassostrea gigas</name>
    <dbReference type="NCBI Taxonomy" id="29159"/>
    <lineage>
        <taxon>Eukaryota</taxon>
        <taxon>Metazoa</taxon>
        <taxon>Spiralia</taxon>
        <taxon>Lophotrochozoa</taxon>
        <taxon>Mollusca</taxon>
        <taxon>Bivalvia</taxon>
        <taxon>Autobranchia</taxon>
        <taxon>Pteriomorphia</taxon>
        <taxon>Ostreida</taxon>
        <taxon>Ostreoidea</taxon>
        <taxon>Ostreidae</taxon>
        <taxon>Magallana</taxon>
    </lineage>
</organism>
<dbReference type="PROSITE" id="PS50096">
    <property type="entry name" value="IQ"/>
    <property type="match status" value="1"/>
</dbReference>
<evidence type="ECO:0000256" key="1">
    <source>
        <dbReference type="ARBA" id="ARBA00004611"/>
    </source>
</evidence>
<feature type="coiled-coil region" evidence="10">
    <location>
        <begin position="247"/>
        <end position="345"/>
    </location>
</feature>
<comment type="subcellular location">
    <subcellularLocation>
        <location evidence="1">Cytoplasm</location>
        <location evidence="1">Cytoskeleton</location>
        <location evidence="1">Flagellum axoneme</location>
    </subcellularLocation>
</comment>
<dbReference type="GO" id="GO:0005737">
    <property type="term" value="C:cytoplasm"/>
    <property type="evidence" value="ECO:0007669"/>
    <property type="project" value="TreeGrafter"/>
</dbReference>
<dbReference type="EnsemblMetazoa" id="G16241.7">
    <property type="protein sequence ID" value="G16241.7:cds"/>
    <property type="gene ID" value="G16241"/>
</dbReference>
<keyword evidence="5" id="KW-0282">Flagellum</keyword>
<dbReference type="SMART" id="SM00015">
    <property type="entry name" value="IQ"/>
    <property type="match status" value="1"/>
</dbReference>
<evidence type="ECO:0000256" key="9">
    <source>
        <dbReference type="ARBA" id="ARBA00032183"/>
    </source>
</evidence>
<name>A0A8W8IYI2_MAGGI</name>
<evidence type="ECO:0000256" key="10">
    <source>
        <dbReference type="SAM" id="Coils"/>
    </source>
</evidence>
<evidence type="ECO:0000313" key="12">
    <source>
        <dbReference type="Proteomes" id="UP000005408"/>
    </source>
</evidence>
<keyword evidence="10" id="KW-0175">Coiled coil</keyword>
<dbReference type="InterPro" id="IPR042618">
    <property type="entry name" value="IQCG"/>
</dbReference>
<dbReference type="CDD" id="cd23766">
    <property type="entry name" value="IQCG"/>
    <property type="match status" value="1"/>
</dbReference>
<dbReference type="GO" id="GO:0031514">
    <property type="term" value="C:motile cilium"/>
    <property type="evidence" value="ECO:0007669"/>
    <property type="project" value="TreeGrafter"/>
</dbReference>
<evidence type="ECO:0000256" key="4">
    <source>
        <dbReference type="ARBA" id="ARBA00022490"/>
    </source>
</evidence>
<keyword evidence="8" id="KW-0966">Cell projection</keyword>
<evidence type="ECO:0000256" key="6">
    <source>
        <dbReference type="ARBA" id="ARBA00023069"/>
    </source>
</evidence>
<proteinExistence type="inferred from homology"/>
<evidence type="ECO:0000313" key="11">
    <source>
        <dbReference type="EnsemblMetazoa" id="G16241.7:cds"/>
    </source>
</evidence>
<comment type="similarity">
    <text evidence="2">Belongs to the DRC9 family.</text>
</comment>
<keyword evidence="12" id="KW-1185">Reference proteome</keyword>
<evidence type="ECO:0000256" key="7">
    <source>
        <dbReference type="ARBA" id="ARBA00023212"/>
    </source>
</evidence>
<protein>
    <recommendedName>
        <fullName evidence="3">Dynein regulatory complex protein 9</fullName>
    </recommendedName>
    <alternativeName>
        <fullName evidence="9">IQ domain-containing protein G</fullName>
    </alternativeName>
</protein>
<evidence type="ECO:0000256" key="8">
    <source>
        <dbReference type="ARBA" id="ARBA00023273"/>
    </source>
</evidence>
<evidence type="ECO:0000256" key="3">
    <source>
        <dbReference type="ARBA" id="ARBA00013738"/>
    </source>
</evidence>
<dbReference type="PANTHER" id="PTHR14871:SF1">
    <property type="entry name" value="DYNEIN REGULATORY COMPLEX PROTEIN 9"/>
    <property type="match status" value="1"/>
</dbReference>
<dbReference type="Proteomes" id="UP000005408">
    <property type="component" value="Unassembled WGS sequence"/>
</dbReference>
<accession>A0A8W8IYI2</accession>
<evidence type="ECO:0000256" key="2">
    <source>
        <dbReference type="ARBA" id="ARBA00008222"/>
    </source>
</evidence>
<dbReference type="AlphaFoldDB" id="A0A8W8IYI2"/>
<keyword evidence="4" id="KW-0963">Cytoplasm</keyword>
<reference evidence="11" key="1">
    <citation type="submission" date="2022-08" db="UniProtKB">
        <authorList>
            <consortium name="EnsemblMetazoa"/>
        </authorList>
    </citation>
    <scope>IDENTIFICATION</scope>
    <source>
        <strain evidence="11">05x7-T-G4-1.051#20</strain>
    </source>
</reference>
<evidence type="ECO:0000256" key="5">
    <source>
        <dbReference type="ARBA" id="ARBA00022846"/>
    </source>
</evidence>
<keyword evidence="6" id="KW-0969">Cilium</keyword>
<dbReference type="Pfam" id="PF00612">
    <property type="entry name" value="IQ"/>
    <property type="match status" value="1"/>
</dbReference>
<dbReference type="PANTHER" id="PTHR14871">
    <property type="entry name" value="DYNEIN REGULATORY COMPLEX PROTEIN 9"/>
    <property type="match status" value="1"/>
</dbReference>